<keyword evidence="1" id="KW-0472">Membrane</keyword>
<name>A0A348AM01_9FIRM</name>
<keyword evidence="3" id="KW-1185">Reference proteome</keyword>
<dbReference type="Proteomes" id="UP000276437">
    <property type="component" value="Chromosome"/>
</dbReference>
<dbReference type="EMBL" id="AP018449">
    <property type="protein sequence ID" value="BBB92099.1"/>
    <property type="molecule type" value="Genomic_DNA"/>
</dbReference>
<sequence length="99" mass="11541">MADDFKRNNYPQVYFSEADKQMEGFSSFKNFVFSLIYGILFSGDQIIPDIYFYISSRLSNIINRSPIDGTENILLPYAKIQIPKDKLEAFNLHNFTNLK</sequence>
<protein>
    <submittedName>
        <fullName evidence="2">Uncharacterized protein</fullName>
    </submittedName>
</protein>
<dbReference type="AlphaFoldDB" id="A0A348AM01"/>
<keyword evidence="1" id="KW-0812">Transmembrane</keyword>
<dbReference type="RefSeq" id="WP_126309039.1">
    <property type="nucleotide sequence ID" value="NZ_AP018449.1"/>
</dbReference>
<feature type="transmembrane region" description="Helical" evidence="1">
    <location>
        <begin position="31"/>
        <end position="54"/>
    </location>
</feature>
<reference evidence="2 3" key="1">
    <citation type="journal article" date="2018" name="Int. J. Syst. Evol. Microbiol.">
        <title>Methylomusa anaerophila gen. nov., sp. nov., an anaerobic methanol-utilizing bacterium isolated from a microbial fuel cell.</title>
        <authorList>
            <person name="Amano N."/>
            <person name="Yamamuro A."/>
            <person name="Miyahara M."/>
            <person name="Kouzuma A."/>
            <person name="Abe T."/>
            <person name="Watanabe K."/>
        </authorList>
    </citation>
    <scope>NUCLEOTIDE SEQUENCE [LARGE SCALE GENOMIC DNA]</scope>
    <source>
        <strain evidence="2 3">MMFC1</strain>
    </source>
</reference>
<organism evidence="2 3">
    <name type="scientific">Methylomusa anaerophila</name>
    <dbReference type="NCBI Taxonomy" id="1930071"/>
    <lineage>
        <taxon>Bacteria</taxon>
        <taxon>Bacillati</taxon>
        <taxon>Bacillota</taxon>
        <taxon>Negativicutes</taxon>
        <taxon>Selenomonadales</taxon>
        <taxon>Sporomusaceae</taxon>
        <taxon>Methylomusa</taxon>
    </lineage>
</organism>
<proteinExistence type="predicted"/>
<dbReference type="KEGG" id="mana:MAMMFC1_02784"/>
<evidence type="ECO:0000256" key="1">
    <source>
        <dbReference type="SAM" id="Phobius"/>
    </source>
</evidence>
<evidence type="ECO:0000313" key="3">
    <source>
        <dbReference type="Proteomes" id="UP000276437"/>
    </source>
</evidence>
<evidence type="ECO:0000313" key="2">
    <source>
        <dbReference type="EMBL" id="BBB92099.1"/>
    </source>
</evidence>
<keyword evidence="1" id="KW-1133">Transmembrane helix</keyword>
<gene>
    <name evidence="2" type="ORF">MAMMFC1_02784</name>
</gene>
<accession>A0A348AM01</accession>